<keyword evidence="2" id="KW-0081">Bacteriolytic enzyme</keyword>
<evidence type="ECO:0000256" key="5">
    <source>
        <dbReference type="SAM" id="MobiDB-lite"/>
    </source>
</evidence>
<dbReference type="Pfam" id="PF01476">
    <property type="entry name" value="LysM"/>
    <property type="match status" value="1"/>
</dbReference>
<evidence type="ECO:0000313" key="9">
    <source>
        <dbReference type="Proteomes" id="UP000318585"/>
    </source>
</evidence>
<dbReference type="PROSITE" id="PS51782">
    <property type="entry name" value="LYSM"/>
    <property type="match status" value="1"/>
</dbReference>
<feature type="domain" description="LysM" evidence="7">
    <location>
        <begin position="224"/>
        <end position="267"/>
    </location>
</feature>
<protein>
    <recommendedName>
        <fullName evidence="4">Peptidoglycan hydrolase</fullName>
    </recommendedName>
</protein>
<reference evidence="8 9" key="1">
    <citation type="submission" date="2019-07" db="EMBL/GenBank/DDBJ databases">
        <title>Novel species of Flavobacterium.</title>
        <authorList>
            <person name="Liu Q."/>
            <person name="Xin Y.-H."/>
        </authorList>
    </citation>
    <scope>NUCLEOTIDE SEQUENCE [LARGE SCALE GENOMIC DNA]</scope>
    <source>
        <strain evidence="8 9">LB3P56</strain>
    </source>
</reference>
<dbReference type="PANTHER" id="PTHR33308">
    <property type="entry name" value="PEPTIDOGLYCAN HYDROLASE FLGJ"/>
    <property type="match status" value="1"/>
</dbReference>
<keyword evidence="9" id="KW-1185">Reference proteome</keyword>
<evidence type="ECO:0000256" key="1">
    <source>
        <dbReference type="ARBA" id="ARBA00022529"/>
    </source>
</evidence>
<dbReference type="Proteomes" id="UP000318585">
    <property type="component" value="Unassembled WGS sequence"/>
</dbReference>
<dbReference type="FunFam" id="1.10.530.10:FF:000060">
    <property type="entry name" value="Predicted protein"/>
    <property type="match status" value="1"/>
</dbReference>
<feature type="chain" id="PRO_5021757638" description="Peptidoglycan hydrolase" evidence="6">
    <location>
        <begin position="22"/>
        <end position="268"/>
    </location>
</feature>
<dbReference type="InterPro" id="IPR002901">
    <property type="entry name" value="MGlyc_endo_b_GlcNAc-like_dom"/>
</dbReference>
<comment type="caution">
    <text evidence="8">The sequence shown here is derived from an EMBL/GenBank/DDBJ whole genome shotgun (WGS) entry which is preliminary data.</text>
</comment>
<feature type="region of interest" description="Disordered" evidence="5">
    <location>
        <begin position="31"/>
        <end position="50"/>
    </location>
</feature>
<dbReference type="InterPro" id="IPR018392">
    <property type="entry name" value="LysM"/>
</dbReference>
<dbReference type="AlphaFoldDB" id="A0A553CJG8"/>
<evidence type="ECO:0000256" key="6">
    <source>
        <dbReference type="SAM" id="SignalP"/>
    </source>
</evidence>
<dbReference type="InterPro" id="IPR036779">
    <property type="entry name" value="LysM_dom_sf"/>
</dbReference>
<gene>
    <name evidence="8" type="ORF">FNW17_11070</name>
</gene>
<keyword evidence="3" id="KW-0378">Hydrolase</keyword>
<dbReference type="PANTHER" id="PTHR33308:SF9">
    <property type="entry name" value="PEPTIDOGLYCAN HYDROLASE FLGJ"/>
    <property type="match status" value="1"/>
</dbReference>
<dbReference type="SMART" id="SM00257">
    <property type="entry name" value="LysM"/>
    <property type="match status" value="1"/>
</dbReference>
<evidence type="ECO:0000256" key="3">
    <source>
        <dbReference type="ARBA" id="ARBA00022801"/>
    </source>
</evidence>
<evidence type="ECO:0000256" key="4">
    <source>
        <dbReference type="ARBA" id="ARBA00032108"/>
    </source>
</evidence>
<dbReference type="Gene3D" id="3.10.350.10">
    <property type="entry name" value="LysM domain"/>
    <property type="match status" value="1"/>
</dbReference>
<proteinExistence type="predicted"/>
<dbReference type="OrthoDB" id="977752at2"/>
<dbReference type="GO" id="GO:0031640">
    <property type="term" value="P:killing of cells of another organism"/>
    <property type="evidence" value="ECO:0007669"/>
    <property type="project" value="UniProtKB-KW"/>
</dbReference>
<dbReference type="PROSITE" id="PS51257">
    <property type="entry name" value="PROKAR_LIPOPROTEIN"/>
    <property type="match status" value="1"/>
</dbReference>
<feature type="signal peptide" evidence="6">
    <location>
        <begin position="1"/>
        <end position="21"/>
    </location>
</feature>
<evidence type="ECO:0000256" key="2">
    <source>
        <dbReference type="ARBA" id="ARBA00022638"/>
    </source>
</evidence>
<dbReference type="InterPro" id="IPR051056">
    <property type="entry name" value="Glycosyl_Hydrolase_73"/>
</dbReference>
<dbReference type="RefSeq" id="WP_144071662.1">
    <property type="nucleotide sequence ID" value="NZ_VJZR01000009.1"/>
</dbReference>
<dbReference type="Pfam" id="PF01832">
    <property type="entry name" value="Glucosaminidase"/>
    <property type="match status" value="1"/>
</dbReference>
<sequence length="268" mass="30750">MTRIYALLIMVLFFVSCNTKKSVIQTTRNGSYSSVSQNKNNSSNKSQTIEASPRVKVTNELILNYIEKYKDVAQSNMMNYGIPASIVLGQALLESGYGVSSLCIQANNHFGIKCHNDWLGESVRYDDDSAGECFRKYNDPKDSFQDHAFFLTSRSRYSSLFKLDYKDYKGWAKGLKEAGYATDPQYPTKLISLIERYELYKYDIYINKKDIVRYANNRISNETERYVVSKGDTLYSISKKYNIPVEELKKLNNIFDNSISIGQSIIIK</sequence>
<evidence type="ECO:0000259" key="7">
    <source>
        <dbReference type="PROSITE" id="PS51782"/>
    </source>
</evidence>
<accession>A0A553CJG8</accession>
<organism evidence="8 9">
    <name type="scientific">Flavobacterium franklandianum</name>
    <dbReference type="NCBI Taxonomy" id="2594430"/>
    <lineage>
        <taxon>Bacteria</taxon>
        <taxon>Pseudomonadati</taxon>
        <taxon>Bacteroidota</taxon>
        <taxon>Flavobacteriia</taxon>
        <taxon>Flavobacteriales</taxon>
        <taxon>Flavobacteriaceae</taxon>
        <taxon>Flavobacterium</taxon>
    </lineage>
</organism>
<evidence type="ECO:0000313" key="8">
    <source>
        <dbReference type="EMBL" id="TRX20643.1"/>
    </source>
</evidence>
<name>A0A553CJG8_9FLAO</name>
<dbReference type="Gene3D" id="1.10.530.10">
    <property type="match status" value="1"/>
</dbReference>
<keyword evidence="6" id="KW-0732">Signal</keyword>
<dbReference type="EMBL" id="VJZR01000009">
    <property type="protein sequence ID" value="TRX20643.1"/>
    <property type="molecule type" value="Genomic_DNA"/>
</dbReference>
<keyword evidence="1" id="KW-0929">Antimicrobial</keyword>
<dbReference type="GO" id="GO:0042742">
    <property type="term" value="P:defense response to bacterium"/>
    <property type="evidence" value="ECO:0007669"/>
    <property type="project" value="UniProtKB-KW"/>
</dbReference>
<dbReference type="SMART" id="SM00047">
    <property type="entry name" value="LYZ2"/>
    <property type="match status" value="1"/>
</dbReference>
<dbReference type="CDD" id="cd00118">
    <property type="entry name" value="LysM"/>
    <property type="match status" value="1"/>
</dbReference>
<dbReference type="GO" id="GO:0004040">
    <property type="term" value="F:amidase activity"/>
    <property type="evidence" value="ECO:0007669"/>
    <property type="project" value="InterPro"/>
</dbReference>
<dbReference type="SUPFAM" id="SSF54106">
    <property type="entry name" value="LysM domain"/>
    <property type="match status" value="1"/>
</dbReference>
<feature type="compositionally biased region" description="Low complexity" evidence="5">
    <location>
        <begin position="31"/>
        <end position="47"/>
    </location>
</feature>